<evidence type="ECO:0000313" key="4">
    <source>
        <dbReference type="Proteomes" id="UP000298416"/>
    </source>
</evidence>
<evidence type="ECO:0000256" key="1">
    <source>
        <dbReference type="SAM" id="Coils"/>
    </source>
</evidence>
<keyword evidence="4" id="KW-1185">Reference proteome</keyword>
<reference evidence="3" key="1">
    <citation type="submission" date="2018-01" db="EMBL/GenBank/DDBJ databases">
        <authorList>
            <person name="Mao J.F."/>
        </authorList>
    </citation>
    <scope>NUCLEOTIDE SEQUENCE</scope>
    <source>
        <strain evidence="3">Huo1</strain>
        <tissue evidence="3">Leaf</tissue>
    </source>
</reference>
<reference evidence="3" key="2">
    <citation type="submission" date="2020-08" db="EMBL/GenBank/DDBJ databases">
        <title>Plant Genome Project.</title>
        <authorList>
            <person name="Zhang R.-G."/>
        </authorList>
    </citation>
    <scope>NUCLEOTIDE SEQUENCE</scope>
    <source>
        <strain evidence="3">Huo1</strain>
        <tissue evidence="3">Leaf</tissue>
    </source>
</reference>
<proteinExistence type="predicted"/>
<dbReference type="InterPro" id="IPR040289">
    <property type="entry name" value="MBP2C"/>
</dbReference>
<dbReference type="GO" id="GO:0010497">
    <property type="term" value="P:plasmodesmata-mediated intercellular transport"/>
    <property type="evidence" value="ECO:0007669"/>
    <property type="project" value="InterPro"/>
</dbReference>
<dbReference type="Proteomes" id="UP000298416">
    <property type="component" value="Unassembled WGS sequence"/>
</dbReference>
<feature type="region of interest" description="Disordered" evidence="2">
    <location>
        <begin position="103"/>
        <end position="123"/>
    </location>
</feature>
<feature type="coiled-coil region" evidence="1">
    <location>
        <begin position="136"/>
        <end position="236"/>
    </location>
</feature>
<evidence type="ECO:0000313" key="3">
    <source>
        <dbReference type="EMBL" id="KAG6412828.1"/>
    </source>
</evidence>
<name>A0A8X8ZQ44_SALSN</name>
<accession>A0A8X8ZQ44</accession>
<dbReference type="GO" id="GO:0008017">
    <property type="term" value="F:microtubule binding"/>
    <property type="evidence" value="ECO:0007669"/>
    <property type="project" value="InterPro"/>
</dbReference>
<evidence type="ECO:0000256" key="2">
    <source>
        <dbReference type="SAM" id="MobiDB-lite"/>
    </source>
</evidence>
<dbReference type="EMBL" id="PNBA02000009">
    <property type="protein sequence ID" value="KAG6412828.1"/>
    <property type="molecule type" value="Genomic_DNA"/>
</dbReference>
<keyword evidence="1" id="KW-0175">Coiled coil</keyword>
<sequence>MKGRMYESQQHHLLNSHDFGLDPKSWLSGDDLSRTLSSLAAAAATANGGVDPVLFNDLVEMVPLVQSFIDQKSNSTFTRRGSMIYTKTPSRESLYKKTVGRSATLPTKKHRDQGDRNAANSQDIEDLSVCSRTLLSEKEREELTALRDQVEELKKQLSEKDGLLESAELVKNEIASLQTKYEELKNEAAEKESLINSTQLQLSDAEVKLADKQAAVENLQWEVTTSNKKVERLQGDLDKVQGELSSFMLFIEGLTRNDSSISAEDYDDVLYPNDQNHDIDHEMDMQELEAARAAYITAVAATKELQNEESISAAARKSFCMPCCIKWLEDLDVV</sequence>
<dbReference type="PANTHER" id="PTHR35502">
    <property type="entry name" value="PROTEIN MICROTUBULE BINDING PROTEIN 2C"/>
    <property type="match status" value="1"/>
</dbReference>
<organism evidence="3">
    <name type="scientific">Salvia splendens</name>
    <name type="common">Scarlet sage</name>
    <dbReference type="NCBI Taxonomy" id="180675"/>
    <lineage>
        <taxon>Eukaryota</taxon>
        <taxon>Viridiplantae</taxon>
        <taxon>Streptophyta</taxon>
        <taxon>Embryophyta</taxon>
        <taxon>Tracheophyta</taxon>
        <taxon>Spermatophyta</taxon>
        <taxon>Magnoliopsida</taxon>
        <taxon>eudicotyledons</taxon>
        <taxon>Gunneridae</taxon>
        <taxon>Pentapetalae</taxon>
        <taxon>asterids</taxon>
        <taxon>lamiids</taxon>
        <taxon>Lamiales</taxon>
        <taxon>Lamiaceae</taxon>
        <taxon>Nepetoideae</taxon>
        <taxon>Mentheae</taxon>
        <taxon>Salviinae</taxon>
        <taxon>Salvia</taxon>
        <taxon>Salvia subgen. Calosphace</taxon>
        <taxon>core Calosphace</taxon>
    </lineage>
</organism>
<dbReference type="PANTHER" id="PTHR35502:SF2">
    <property type="entry name" value="PROTEIN MICROTUBULE BINDING PROTEIN 2C"/>
    <property type="match status" value="1"/>
</dbReference>
<gene>
    <name evidence="3" type="ORF">SASPL_125520</name>
</gene>
<comment type="caution">
    <text evidence="3">The sequence shown here is derived from an EMBL/GenBank/DDBJ whole genome shotgun (WGS) entry which is preliminary data.</text>
</comment>
<dbReference type="AlphaFoldDB" id="A0A8X8ZQ44"/>
<protein>
    <submittedName>
        <fullName evidence="3">Uncharacterized protein</fullName>
    </submittedName>
</protein>